<dbReference type="EMBL" id="JAPWDV010000001">
    <property type="protein sequence ID" value="KAJ6225402.1"/>
    <property type="molecule type" value="Genomic_DNA"/>
</dbReference>
<keyword evidence="7 13" id="KW-1133">Transmembrane helix</keyword>
<dbReference type="SMART" id="SM00179">
    <property type="entry name" value="EGF_CA"/>
    <property type="match status" value="2"/>
</dbReference>
<evidence type="ECO:0000259" key="14">
    <source>
        <dbReference type="PROSITE" id="PS50024"/>
    </source>
</evidence>
<dbReference type="SUPFAM" id="SSF57196">
    <property type="entry name" value="EGF/Laminin"/>
    <property type="match status" value="1"/>
</dbReference>
<dbReference type="Pfam" id="PF00057">
    <property type="entry name" value="Ldl_recept_a"/>
    <property type="match status" value="1"/>
</dbReference>
<evidence type="ECO:0000256" key="10">
    <source>
        <dbReference type="ARBA" id="ARBA00023180"/>
    </source>
</evidence>
<dbReference type="InterPro" id="IPR000742">
    <property type="entry name" value="EGF"/>
</dbReference>
<evidence type="ECO:0000259" key="15">
    <source>
        <dbReference type="PROSITE" id="PS50026"/>
    </source>
</evidence>
<dbReference type="PANTHER" id="PTHR24037:SF11">
    <property type="entry name" value="MUCIN-2-LIKE"/>
    <property type="match status" value="1"/>
</dbReference>
<accession>A0A9Q0MJA2</accession>
<dbReference type="Pfam" id="PF15950">
    <property type="entry name" value="DUF4758"/>
    <property type="match status" value="1"/>
</dbReference>
<dbReference type="CDD" id="cd00112">
    <property type="entry name" value="LDLa"/>
    <property type="match status" value="2"/>
</dbReference>
<keyword evidence="5" id="KW-0732">Signal</keyword>
<evidence type="ECO:0000256" key="1">
    <source>
        <dbReference type="ARBA" id="ARBA00004236"/>
    </source>
</evidence>
<feature type="region of interest" description="Disordered" evidence="12">
    <location>
        <begin position="1349"/>
        <end position="1392"/>
    </location>
</feature>
<dbReference type="Gene3D" id="2.10.25.10">
    <property type="entry name" value="Laminin"/>
    <property type="match status" value="1"/>
</dbReference>
<dbReference type="PROSITE" id="PS01186">
    <property type="entry name" value="EGF_2"/>
    <property type="match status" value="1"/>
</dbReference>
<feature type="region of interest" description="Disordered" evidence="12">
    <location>
        <begin position="1772"/>
        <end position="1860"/>
    </location>
</feature>
<feature type="compositionally biased region" description="Basic residues" evidence="12">
    <location>
        <begin position="4219"/>
        <end position="4245"/>
    </location>
</feature>
<feature type="region of interest" description="Disordered" evidence="12">
    <location>
        <begin position="4207"/>
        <end position="4281"/>
    </location>
</feature>
<feature type="compositionally biased region" description="Polar residues" evidence="12">
    <location>
        <begin position="1772"/>
        <end position="1792"/>
    </location>
</feature>
<dbReference type="GO" id="GO:0005509">
    <property type="term" value="F:calcium ion binding"/>
    <property type="evidence" value="ECO:0007669"/>
    <property type="project" value="InterPro"/>
</dbReference>
<dbReference type="PANTHER" id="PTHR24037">
    <property type="entry name" value="HEART DEVELOPMENT PROTEIN WITH EGF-LIKE DOMAINS 1"/>
    <property type="match status" value="1"/>
</dbReference>
<evidence type="ECO:0000256" key="7">
    <source>
        <dbReference type="ARBA" id="ARBA00022989"/>
    </source>
</evidence>
<proteinExistence type="predicted"/>
<dbReference type="SMART" id="SM00181">
    <property type="entry name" value="EGF"/>
    <property type="match status" value="2"/>
</dbReference>
<feature type="region of interest" description="Disordered" evidence="12">
    <location>
        <begin position="1670"/>
        <end position="1699"/>
    </location>
</feature>
<evidence type="ECO:0000313" key="17">
    <source>
        <dbReference type="Proteomes" id="UP001142055"/>
    </source>
</evidence>
<dbReference type="PRINTS" id="PR00261">
    <property type="entry name" value="LDLRECEPTOR"/>
</dbReference>
<feature type="compositionally biased region" description="Low complexity" evidence="12">
    <location>
        <begin position="968"/>
        <end position="986"/>
    </location>
</feature>
<dbReference type="Proteomes" id="UP001142055">
    <property type="component" value="Chromosome 1"/>
</dbReference>
<dbReference type="InterPro" id="IPR036055">
    <property type="entry name" value="LDL_receptor-like_sf"/>
</dbReference>
<evidence type="ECO:0000256" key="2">
    <source>
        <dbReference type="ARBA" id="ARBA00022475"/>
    </source>
</evidence>
<keyword evidence="17" id="KW-1185">Reference proteome</keyword>
<feature type="region of interest" description="Disordered" evidence="12">
    <location>
        <begin position="2387"/>
        <end position="2429"/>
    </location>
</feature>
<dbReference type="PROSITE" id="PS01187">
    <property type="entry name" value="EGF_CA"/>
    <property type="match status" value="1"/>
</dbReference>
<dbReference type="SMART" id="SM00192">
    <property type="entry name" value="LDLa"/>
    <property type="match status" value="2"/>
</dbReference>
<dbReference type="InterPro" id="IPR018097">
    <property type="entry name" value="EGF_Ca-bd_CS"/>
</dbReference>
<comment type="subcellular location">
    <subcellularLocation>
        <location evidence="1">Cell membrane</location>
    </subcellularLocation>
</comment>
<dbReference type="OMA" id="AVPITHY"/>
<feature type="compositionally biased region" description="Pro residues" evidence="12">
    <location>
        <begin position="3778"/>
        <end position="3788"/>
    </location>
</feature>
<feature type="compositionally biased region" description="Low complexity" evidence="12">
    <location>
        <begin position="1932"/>
        <end position="1944"/>
    </location>
</feature>
<dbReference type="Gene3D" id="4.10.400.10">
    <property type="entry name" value="Low-density Lipoprotein Receptor"/>
    <property type="match status" value="2"/>
</dbReference>
<evidence type="ECO:0000313" key="16">
    <source>
        <dbReference type="EMBL" id="KAJ6225402.1"/>
    </source>
</evidence>
<feature type="compositionally biased region" description="Polar residues" evidence="12">
    <location>
        <begin position="1681"/>
        <end position="1693"/>
    </location>
</feature>
<keyword evidence="9" id="KW-1015">Disulfide bond</keyword>
<feature type="compositionally biased region" description="Polar residues" evidence="12">
    <location>
        <begin position="2399"/>
        <end position="2409"/>
    </location>
</feature>
<evidence type="ECO:0000256" key="13">
    <source>
        <dbReference type="SAM" id="Phobius"/>
    </source>
</evidence>
<feature type="compositionally biased region" description="Polar residues" evidence="12">
    <location>
        <begin position="1808"/>
        <end position="1832"/>
    </location>
</feature>
<evidence type="ECO:0000256" key="12">
    <source>
        <dbReference type="SAM" id="MobiDB-lite"/>
    </source>
</evidence>
<gene>
    <name evidence="16" type="ORF">RDWZM_003947</name>
</gene>
<feature type="compositionally biased region" description="Basic and acidic residues" evidence="12">
    <location>
        <begin position="4167"/>
        <end position="4182"/>
    </location>
</feature>
<dbReference type="CDD" id="cd00054">
    <property type="entry name" value="EGF_CA"/>
    <property type="match status" value="2"/>
</dbReference>
<keyword evidence="4 13" id="KW-0812">Transmembrane</keyword>
<dbReference type="Pfam" id="PF07645">
    <property type="entry name" value="EGF_CA"/>
    <property type="match status" value="1"/>
</dbReference>
<feature type="region of interest" description="Disordered" evidence="12">
    <location>
        <begin position="1998"/>
        <end position="2020"/>
    </location>
</feature>
<comment type="caution">
    <text evidence="11">Lacks conserved residue(s) required for the propagation of feature annotation.</text>
</comment>
<dbReference type="PROSITE" id="PS50068">
    <property type="entry name" value="LDLRA_2"/>
    <property type="match status" value="1"/>
</dbReference>
<feature type="region of interest" description="Disordered" evidence="12">
    <location>
        <begin position="3184"/>
        <end position="3207"/>
    </location>
</feature>
<feature type="compositionally biased region" description="Low complexity" evidence="12">
    <location>
        <begin position="1373"/>
        <end position="1383"/>
    </location>
</feature>
<evidence type="ECO:0000256" key="11">
    <source>
        <dbReference type="PROSITE-ProRule" id="PRU00076"/>
    </source>
</evidence>
<dbReference type="PROSITE" id="PS00010">
    <property type="entry name" value="ASX_HYDROXYL"/>
    <property type="match status" value="1"/>
</dbReference>
<dbReference type="Pfam" id="PF01390">
    <property type="entry name" value="SEA"/>
    <property type="match status" value="1"/>
</dbReference>
<evidence type="ECO:0000256" key="9">
    <source>
        <dbReference type="ARBA" id="ARBA00023157"/>
    </source>
</evidence>
<keyword evidence="3 11" id="KW-0245">EGF-like domain</keyword>
<feature type="compositionally biased region" description="Low complexity" evidence="12">
    <location>
        <begin position="1907"/>
        <end position="1922"/>
    </location>
</feature>
<reference evidence="16" key="1">
    <citation type="submission" date="2022-12" db="EMBL/GenBank/DDBJ databases">
        <title>Genome assemblies of Blomia tropicalis.</title>
        <authorList>
            <person name="Cui Y."/>
        </authorList>
    </citation>
    <scope>NUCLEOTIDE SEQUENCE</scope>
    <source>
        <tissue evidence="16">Adult mites</tissue>
    </source>
</reference>
<feature type="region of interest" description="Disordered" evidence="12">
    <location>
        <begin position="4141"/>
        <end position="4184"/>
    </location>
</feature>
<dbReference type="InterPro" id="IPR001881">
    <property type="entry name" value="EGF-like_Ca-bd_dom"/>
</dbReference>
<keyword evidence="10" id="KW-0325">Glycoprotein</keyword>
<feature type="transmembrane region" description="Helical" evidence="13">
    <location>
        <begin position="4082"/>
        <end position="4106"/>
    </location>
</feature>
<evidence type="ECO:0000256" key="8">
    <source>
        <dbReference type="ARBA" id="ARBA00023136"/>
    </source>
</evidence>
<dbReference type="GO" id="GO:0005886">
    <property type="term" value="C:plasma membrane"/>
    <property type="evidence" value="ECO:0007669"/>
    <property type="project" value="UniProtKB-SubCell"/>
</dbReference>
<keyword evidence="8 13" id="KW-0472">Membrane</keyword>
<feature type="region of interest" description="Disordered" evidence="12">
    <location>
        <begin position="1179"/>
        <end position="1220"/>
    </location>
</feature>
<feature type="region of interest" description="Disordered" evidence="12">
    <location>
        <begin position="3732"/>
        <end position="3812"/>
    </location>
</feature>
<dbReference type="SUPFAM" id="SSF57424">
    <property type="entry name" value="LDL receptor-like module"/>
    <property type="match status" value="2"/>
</dbReference>
<dbReference type="InterPro" id="IPR000152">
    <property type="entry name" value="EGF-type_Asp/Asn_hydroxyl_site"/>
</dbReference>
<feature type="region of interest" description="Disordered" evidence="12">
    <location>
        <begin position="967"/>
        <end position="996"/>
    </location>
</feature>
<feature type="domain" description="EGF-like" evidence="15">
    <location>
        <begin position="3994"/>
        <end position="4033"/>
    </location>
</feature>
<protein>
    <submittedName>
        <fullName evidence="16">Uncharacterized protein</fullName>
    </submittedName>
</protein>
<sequence length="4281" mass="472887">MLILTGSVLATSNLINQLIDAVLPTTECGANEFRCRSLERLCIPLSAVSDGVSDCPDGSDECPNHETQFRCRCGRPICIDRTKWMDGKIDCEDGSDERSIDSLSSEKCMENELSSGLDQLSEDIRKQNENFVDTGQPKKSETFDNKLTTTTTTTTTTTSSTLTTTKLDDSKIDFVEFTGTFLPFDEITATNLAPYHYYHQISPSEVLSTTEPVFEITGTFIPQSASNTIELNSATTNSPKILTKDENQSTTTTTTTESTIEQIENVRHNHQNSRPSWRCSNQTFSFDDRALTLLTGLYRRTSDSSLTSGFMFVCAKYLHSNSQCQQVPIDIMLERSEQSADNDHSTMSVDLFDEKIVVKIYSQPDTLASDRIRQVRTQYDHRWINGLSINGIGKIDLNRQSRKTPIAVKDYIDLDIEPNDDDDETNDENQLDVNVIDHMMDEPINSITIESSLPMSSISVTSSLIKVNNQSSNRKLMRTHTVGNLNEHFPTIQPEAISESLKTYFSNGNIPTYDPTKIDLIVPTIVSSTSTSSTNEINSIRNTSTIFGFLDFTTIVNNTLLIFTPKSQAELNSNSKSERIVPTRSAIFQDLVPSTESMIVSDELSSSIIEASPSSLDTMTTLTSEMVEERPTLSNIMEQGEKSLSIMTSGVTITSGFILPSFGSDHVVNNPSIMATPIISSSSSSATRTPEDMDATDEIDELASSQLPSSLPSPSLSSKMMVKPTKTIKTYYTTYTYFTTFKDDHTEFVHSRKEIVTNVDQIFAIQPSISSSSSTTMSMIEKQSSTSTITSNNKNNNLESTITSSIEPIVTDIGSGSSLPATISGASLSSTAPTAATAPLNKSYLGKLLSGIAVPITHYTTYTYYTTFFKDQSSSEIVSRTKVISNIVTGTINLNPTIQKRSTNYDDDIMADGAEQLPIVITPVTEYATSTYLTTFFVPGEGSTVITNTQIKSKVYLPDFSEIALKPTHSTQQSQQTSTTATSTSTGRLTKIRNQSSTGTRLINGLPILDNGDIELLVTGSTLKTVAPYSSKAERIHEREDEVSETIVQPTIQPTRKRVVITRTKTLPNAHSLNGLPRKSTIIIRGTPGSQHHHSISEDQFGSDDPHNHYRTGRIHPKVSATPVTYYTTYTYYTTELVNGVPVVRSNQHLFSTVIEGKVLPTRVLPTIHRLSKRTVSALDSSIDNDMNDDNNNNNRPQSEEVADNKIEVSDNNQKLSSSISSTQSSIGVISEQTNKNGLQTLVTQIIGTMINGLYAQFAVTKTLEPMDKLSKMSTTLIPEPIETMIESNNLVEDVATTTESGLEIIMSPELTTESALSMETETTTTTSLATIETTTMEQSELSIIDVSKNHSKSNNKSDHNTLTIDNDDESKNVTNENENNYNGMDLRSTESSVTTTMPSIDIETDTGSNSSNNNMSIVIEPSSSSSTSTSATISSSLSAIEIKIEANETMTDNNGLVPSSQSTFPIKPTSTTSSSLVVDYRTGLISSVIDTITSDNVLIRITKEIFGTYIGGIYAHLGKTRSDTIDFTIPHPISTPSFSVPLTSILSSMTVSDSLSSSVLATPTIESSSSSSSIPTSTPTSVVWSSLPGLSTISFSTETINQTILVHTTEYYTTEINGFTAHYSRSTSNEFGMIEPTETLTTSRPSVHFPTPVRFLFNLKSSSMVSAINHNHNHNQNNNLDNRPSFRSNGSGSRKYKEIFDDDDERDYYDEIQPAAGGHMPRSRIIREKDSQPIVEYEYDLDYADNLDPMNPKAPEPLQPIRPSSTFTPIDYSSSSSTYRPQPVRSNSYGYNTRRGAGFGQRVKAGSETNRLMNDGETFTPSPIVRSRSNVQQQQQPQANSNGRSINRRRQNAAASIRSSPIALTSTNWIQPSSIVSSRSLDYYDYGAAHTRHTYNPNDINAGIGRSRTQSSQTQSPLTRQKGNRRRQYQTTSTTTTSTTPSPNAYALLPNQRLRLNRKYSNHNRNRLQQQQQHHHQTNHDLNRERSEIHNEHIRYRGKQQQQQQQQQRTFGRHHNRNRQIEQPIETIVQPVVYSTPTIPKVPITVTSIVTTVRTVPIFHGFRTSYATLTTTTLNTSLIPQSQYETSVNEDGMTKTILSSYTDMIEPNKVTEVLVTTTALEEVKLVPIRFGYSTRTETLTDVKTFTMLTTIVSQRSLEHQLPPPPGSLLLTTVSTYTTTQTLSSTTAVSLLLHGKTLVSTLTFTSLSEATLTKTETLTVPASNGIQPQPIVTMLTLSLTGDNGEITELVTALTVQQPVQSIVHTKVERDVKVTSTSLNDHHHHHQHQHRHKHHRPIISVDSSMKPNVHDSYLSTSFKTVEQFSETHPFFITTIYKGSNTEIYEAPATKVNDNVNFDDQPNIFRKRRLQQYNPNGNVYQEPTRILDLGNTFSNDKKPSNDNGGTTSRKPSFQRIRVKQSKPKAQSIETASSTRINEFNRLVGLPDQSQSFRRVPLSHEQQQQQHYQRNLYSSSTTPIPLPTSSTYLLANNFQKPTFRKIKPPSPQNRRIVSSVRTVNSPIVSSVVYQPASQEQPFASRLVHNTNFMEISKSNPFQPIVAENFGSNRQPSINRNRFNSITVDDQYLTRNRVNEFNDNSYNSYHNVRLKSTIEPTKSVTDISVHTPTIPLTYYTTFTYMTTVIRGQHTAHLSRESVTSTITTKALDKSIVEIVRDNDGMIEPTKVLQLGVKTKGVTTTVYNAVSQVQVYNEDLYNVIQKTYNKAIPFKPWRPTSTYQPIFVTNHIDPTLMDSEPSTTPDVHSSIHIDSASFNRFTPPILSSFGDSSSISSTNIVPTPSIELMAASSTNMRPVRISSSVLIGRKPSNSKYGYLYSRSRVRVRVSKSSETSPAILSSSEIVSSEMVVPPTPTTQTYQIESTPYINPSTSSRLNRIKTTKSKIIIRSRVNQPVSNLNIFRVSSRLIRPTTTTYDQYPMSSVILSATAPEMSIIFENRYEPNHQLNSHLLSDSIDSVTIPSDIGRGHKVTRVSNGVTLIISSKIASPTRPFTLEPTLVTGAAVLMKHIAPTIDQSIVGDIGGTRSSTEPLSTSSTTTETIHTHRTSTLYSTLTYYATLFNGSQSSITPIEDIKTEYITYPDSFVLTRTIDPLSNQMATTSPTIWPESIMSSFSSQPSYQMSSSIETKPLITTTRSTHTTLTHYITLFSGTHTILSSIEEISPTVVTQVMGQSATSSSSSNDHHHHHNRNNIRFTQPAVDVAKQSKNLYGGLVPSVSTLFTTHTYYTTLFSGTTSLIQSREETTHSLITLYVPSSVMYQMATTKLATEIDGTNVQPSLHSTSTYKYPYVLNSIETSIGNSIGDPHNQHQHQQTSDLVFFTNFILPSNTEAENTIDGAKGPVHVGNSLLNHNQLTIVNVDKPQSTKLVPSMPTELFNDSPTISLIDQQQHSPVNNTQTNGIKPGSIIELSDLLDGANLAGNIGEAIKDIVQILSKGQKPKQPMNGQFNVDGIDRDHSAVQELMPPRDGATVTSLDDPIYIPMNTDMMIPVELSPVSSVQQPSTSVMIQPSSPIYVPAITTIDEHDPNIQTLTTMFFGMNGGGSGASTSPLMVMPTFVLGKSRTNSKTSVHVSSSTIQSISSTKSSIVSSEIDPSSTLSSLQPSSSFVPQSSFDTTRFITSVESNPSTVVLTTTKVYYTRDSPLTITSEYISTMPAKTIITTIAGTNTIVNTYSTSKSSTSIGTSKINELSIKPTVVQTLGLGVTPITAVYSINGNVRINEPSNSKTDNGRTLRPTRKPGVSRFKPSIRPTGGPKPMFKTSHRPRVPYKPSPTPPVETPIDSNVRGTYKKSTKPSLPKTTTRPSILDLDQCKPGCNAANKEICKEINGKFKCDCRPGYTKKSGSDICHELQNFIVLVRATKLGESELVWEPDLQNQSSVSYQNLAKAARTQLDSIQLGEELKDNYIGSDVMSIEQTIDGTGVLVNLTIHLTESGDMDQDLLREKLARTLESKPNMSSSLSPSSDDEQLPSPSRLLADLEDVIDFDECSTDEYNDCASSARCINEPGSYRCECLNGYPDLDLSFPGRMCASEIKACEFCNGHGDCFRDETGQISSCKCHRMYLGRRCDINGLLLAIFIPVLAILCIVSICSIVYCCRKWKNRALTKGFRNFSAYGPNVIGNTLDRKAMLETSSDNSDPLRSHISYEGPGLTSAEPTLPREYRRRRESDHSSDRSIGIRSMLAVAVFGGGGISGAGNSHYSSSHYGQQRGQHRHNHHNQSHSHVHSHQSHHHHGHHGGSNYDLHGYNEPDHHTHYHQHQGGNQRGHHHSYMW</sequence>
<feature type="compositionally biased region" description="Low complexity" evidence="12">
    <location>
        <begin position="3037"/>
        <end position="3053"/>
    </location>
</feature>
<keyword evidence="6" id="KW-0677">Repeat</keyword>
<evidence type="ECO:0000256" key="3">
    <source>
        <dbReference type="ARBA" id="ARBA00022536"/>
    </source>
</evidence>
<comment type="caution">
    <text evidence="16">The sequence shown here is derived from an EMBL/GenBank/DDBJ whole genome shotgun (WGS) entry which is preliminary data.</text>
</comment>
<dbReference type="InterPro" id="IPR036364">
    <property type="entry name" value="SEA_dom_sf"/>
</dbReference>
<dbReference type="InterPro" id="IPR000082">
    <property type="entry name" value="SEA_dom"/>
</dbReference>
<feature type="region of interest" description="Disordered" evidence="12">
    <location>
        <begin position="3962"/>
        <end position="3981"/>
    </location>
</feature>
<dbReference type="InterPro" id="IPR031866">
    <property type="entry name" value="DUF4758"/>
</dbReference>
<feature type="domain" description="SEA" evidence="14">
    <location>
        <begin position="3860"/>
        <end position="3982"/>
    </location>
</feature>
<evidence type="ECO:0000256" key="5">
    <source>
        <dbReference type="ARBA" id="ARBA00022729"/>
    </source>
</evidence>
<dbReference type="PROSITE" id="PS50024">
    <property type="entry name" value="SEA"/>
    <property type="match status" value="1"/>
</dbReference>
<evidence type="ECO:0000256" key="6">
    <source>
        <dbReference type="ARBA" id="ARBA00022737"/>
    </source>
</evidence>
<evidence type="ECO:0000256" key="4">
    <source>
        <dbReference type="ARBA" id="ARBA00022692"/>
    </source>
</evidence>
<feature type="region of interest" description="Disordered" evidence="12">
    <location>
        <begin position="1892"/>
        <end position="1947"/>
    </location>
</feature>
<dbReference type="InterPro" id="IPR049883">
    <property type="entry name" value="NOTCH1_EGF-like"/>
</dbReference>
<name>A0A9Q0MJA2_BLOTA</name>
<keyword evidence="2" id="KW-1003">Cell membrane</keyword>
<dbReference type="PROSITE" id="PS00022">
    <property type="entry name" value="EGF_1"/>
    <property type="match status" value="1"/>
</dbReference>
<dbReference type="SUPFAM" id="SSF82671">
    <property type="entry name" value="SEA domain"/>
    <property type="match status" value="1"/>
</dbReference>
<dbReference type="FunFam" id="2.10.25.10:FF:000038">
    <property type="entry name" value="Fibrillin 2"/>
    <property type="match status" value="1"/>
</dbReference>
<dbReference type="PROSITE" id="PS50026">
    <property type="entry name" value="EGF_3"/>
    <property type="match status" value="1"/>
</dbReference>
<feature type="region of interest" description="Disordered" evidence="12">
    <location>
        <begin position="3033"/>
        <end position="3053"/>
    </location>
</feature>
<organism evidence="16 17">
    <name type="scientific">Blomia tropicalis</name>
    <name type="common">Mite</name>
    <dbReference type="NCBI Taxonomy" id="40697"/>
    <lineage>
        <taxon>Eukaryota</taxon>
        <taxon>Metazoa</taxon>
        <taxon>Ecdysozoa</taxon>
        <taxon>Arthropoda</taxon>
        <taxon>Chelicerata</taxon>
        <taxon>Arachnida</taxon>
        <taxon>Acari</taxon>
        <taxon>Acariformes</taxon>
        <taxon>Sarcoptiformes</taxon>
        <taxon>Astigmata</taxon>
        <taxon>Glycyphagoidea</taxon>
        <taxon>Echimyopodidae</taxon>
        <taxon>Blomia</taxon>
    </lineage>
</organism>
<dbReference type="InterPro" id="IPR002172">
    <property type="entry name" value="LDrepeatLR_classA_rpt"/>
</dbReference>